<keyword evidence="3" id="KW-1185">Reference proteome</keyword>
<gene>
    <name evidence="2" type="ORF">HW532_20160</name>
</gene>
<evidence type="ECO:0000256" key="1">
    <source>
        <dbReference type="SAM" id="Phobius"/>
    </source>
</evidence>
<feature type="transmembrane region" description="Helical" evidence="1">
    <location>
        <begin position="6"/>
        <end position="30"/>
    </location>
</feature>
<dbReference type="KEGG" id="kmn:HW532_20160"/>
<sequence>MTVSAASIVSAVAFLAIGVFGYALVNRFVYPPVRRHHEEAKLTGRQGADPRLVFSVLRFAALVGMPVLGFLLGDRLASLF</sequence>
<name>A0A7S8C7F1_9HYPH</name>
<evidence type="ECO:0000313" key="2">
    <source>
        <dbReference type="EMBL" id="QPC44808.1"/>
    </source>
</evidence>
<protein>
    <submittedName>
        <fullName evidence="2">Uncharacterized protein</fullName>
    </submittedName>
</protein>
<keyword evidence="1" id="KW-0472">Membrane</keyword>
<dbReference type="Proteomes" id="UP000593594">
    <property type="component" value="Chromosome"/>
</dbReference>
<proteinExistence type="predicted"/>
<accession>A0A7S8C7F1</accession>
<dbReference type="RefSeq" id="WP_213162176.1">
    <property type="nucleotide sequence ID" value="NZ_CP058214.1"/>
</dbReference>
<dbReference type="AlphaFoldDB" id="A0A7S8C7F1"/>
<evidence type="ECO:0000313" key="3">
    <source>
        <dbReference type="Proteomes" id="UP000593594"/>
    </source>
</evidence>
<keyword evidence="1" id="KW-0812">Transmembrane</keyword>
<keyword evidence="1" id="KW-1133">Transmembrane helix</keyword>
<dbReference type="EMBL" id="CP058214">
    <property type="protein sequence ID" value="QPC44808.1"/>
    <property type="molecule type" value="Genomic_DNA"/>
</dbReference>
<feature type="transmembrane region" description="Helical" evidence="1">
    <location>
        <begin position="51"/>
        <end position="72"/>
    </location>
</feature>
<organism evidence="2 3">
    <name type="scientific">Kaustia mangrovi</name>
    <dbReference type="NCBI Taxonomy" id="2593653"/>
    <lineage>
        <taxon>Bacteria</taxon>
        <taxon>Pseudomonadati</taxon>
        <taxon>Pseudomonadota</taxon>
        <taxon>Alphaproteobacteria</taxon>
        <taxon>Hyphomicrobiales</taxon>
        <taxon>Parvibaculaceae</taxon>
        <taxon>Kaustia</taxon>
    </lineage>
</organism>
<reference evidence="2 3" key="1">
    <citation type="submission" date="2020-06" db="EMBL/GenBank/DDBJ databases">
        <title>Genome sequence of 2 isolates from Red Sea Mangroves.</title>
        <authorList>
            <person name="Sefrji F."/>
            <person name="Michoud G."/>
            <person name="Merlino G."/>
            <person name="Daffonchio D."/>
        </authorList>
    </citation>
    <scope>NUCLEOTIDE SEQUENCE [LARGE SCALE GENOMIC DNA]</scope>
    <source>
        <strain evidence="2 3">R1DC25</strain>
    </source>
</reference>